<name>A0A8D6PUJ6_9EURY</name>
<dbReference type="EMBL" id="LR792632">
    <property type="protein sequence ID" value="CAB3288966.1"/>
    <property type="molecule type" value="Genomic_DNA"/>
</dbReference>
<dbReference type="InterPro" id="IPR004481">
    <property type="entry name" value="K/Na/Ca-exchanger"/>
</dbReference>
<dbReference type="PANTHER" id="PTHR10846">
    <property type="entry name" value="SODIUM/POTASSIUM/CALCIUM EXCHANGER"/>
    <property type="match status" value="1"/>
</dbReference>
<dbReference type="Gene3D" id="1.20.1420.30">
    <property type="entry name" value="NCX, central ion-binding region"/>
    <property type="match status" value="1"/>
</dbReference>
<keyword evidence="4 5" id="KW-0472">Membrane</keyword>
<feature type="transmembrane region" description="Helical" evidence="5">
    <location>
        <begin position="288"/>
        <end position="307"/>
    </location>
</feature>
<feature type="domain" description="Sodium/calcium exchanger membrane region" evidence="6">
    <location>
        <begin position="170"/>
        <end position="304"/>
    </location>
</feature>
<keyword evidence="3 5" id="KW-1133">Transmembrane helix</keyword>
<dbReference type="Proteomes" id="UP000679213">
    <property type="component" value="Chromosome I"/>
</dbReference>
<keyword evidence="2 5" id="KW-0812">Transmembrane</keyword>
<reference evidence="7 8" key="1">
    <citation type="submission" date="2020-04" db="EMBL/GenBank/DDBJ databases">
        <authorList>
            <consortium name="Genoscope - CEA"/>
            <person name="William W."/>
        </authorList>
    </citation>
    <scope>NUCLEOTIDE SEQUENCE [LARGE SCALE GENOMIC DNA]</scope>
    <source>
        <strain evidence="7 8">SG7</strain>
    </source>
</reference>
<accession>A0A8D6PUJ6</accession>
<feature type="transmembrane region" description="Helical" evidence="5">
    <location>
        <begin position="164"/>
        <end position="185"/>
    </location>
</feature>
<evidence type="ECO:0000256" key="5">
    <source>
        <dbReference type="SAM" id="Phobius"/>
    </source>
</evidence>
<comment type="subcellular location">
    <subcellularLocation>
        <location evidence="1">Membrane</location>
        <topology evidence="1">Multi-pass membrane protein</topology>
    </subcellularLocation>
</comment>
<proteinExistence type="predicted"/>
<evidence type="ECO:0000313" key="8">
    <source>
        <dbReference type="Proteomes" id="UP000679213"/>
    </source>
</evidence>
<dbReference type="InterPro" id="IPR004837">
    <property type="entry name" value="NaCa_Exmemb"/>
</dbReference>
<feature type="transmembrane region" description="Helical" evidence="5">
    <location>
        <begin position="126"/>
        <end position="143"/>
    </location>
</feature>
<dbReference type="GO" id="GO:0005262">
    <property type="term" value="F:calcium channel activity"/>
    <property type="evidence" value="ECO:0007669"/>
    <property type="project" value="TreeGrafter"/>
</dbReference>
<feature type="transmembrane region" description="Helical" evidence="5">
    <location>
        <begin position="205"/>
        <end position="227"/>
    </location>
</feature>
<evidence type="ECO:0000256" key="2">
    <source>
        <dbReference type="ARBA" id="ARBA00022692"/>
    </source>
</evidence>
<feature type="transmembrane region" description="Helical" evidence="5">
    <location>
        <begin position="234"/>
        <end position="257"/>
    </location>
</feature>
<feature type="transmembrane region" description="Helical" evidence="5">
    <location>
        <begin position="263"/>
        <end position="281"/>
    </location>
</feature>
<feature type="transmembrane region" description="Helical" evidence="5">
    <location>
        <begin position="69"/>
        <end position="93"/>
    </location>
</feature>
<evidence type="ECO:0000313" key="7">
    <source>
        <dbReference type="EMBL" id="CAB3288966.1"/>
    </source>
</evidence>
<dbReference type="GeneID" id="65883788"/>
<feature type="transmembrane region" description="Helical" evidence="5">
    <location>
        <begin position="39"/>
        <end position="63"/>
    </location>
</feature>
<evidence type="ECO:0000256" key="3">
    <source>
        <dbReference type="ARBA" id="ARBA00022989"/>
    </source>
</evidence>
<sequence>MLILGIFYFLLGLILLYYGSDWFVLGSERLAKYINVSNFVIGATVVAMGTSLPEILTSVYASYTHISGIAIGNAIGSCICNIGVVLGLSAIVMPLSINNNLRSNILFYLLYVILTAILGVNGFSWIDGAILLVIFLIYLRWTIKNGYIDNIEIEKIEKDIEKHNISLAFSLVLSIVGLIGVLVGAKLFVDGAKNIAIALNISDKIIGFTLVAFGTSVPELMVSLAAAKRNLGGIILGNVIGSNMADIGGALAISCLFTNLPSANIQMVILIVMSFLIYLFARFGKINRLHGLILLIIYIISIATLRMG</sequence>
<keyword evidence="8" id="KW-1185">Reference proteome</keyword>
<dbReference type="NCBIfam" id="TIGR00367">
    <property type="entry name" value="calcium/sodium antiporter"/>
    <property type="match status" value="1"/>
</dbReference>
<dbReference type="PANTHER" id="PTHR10846:SF8">
    <property type="entry name" value="INNER MEMBRANE PROTEIN YRBG"/>
    <property type="match status" value="1"/>
</dbReference>
<dbReference type="Pfam" id="PF01699">
    <property type="entry name" value="Na_Ca_ex"/>
    <property type="match status" value="2"/>
</dbReference>
<evidence type="ECO:0000256" key="1">
    <source>
        <dbReference type="ARBA" id="ARBA00004141"/>
    </source>
</evidence>
<dbReference type="GO" id="GO:0005886">
    <property type="term" value="C:plasma membrane"/>
    <property type="evidence" value="ECO:0007669"/>
    <property type="project" value="TreeGrafter"/>
</dbReference>
<dbReference type="RefSeq" id="WP_214399361.1">
    <property type="nucleotide sequence ID" value="NZ_LR792632.1"/>
</dbReference>
<dbReference type="InterPro" id="IPR044880">
    <property type="entry name" value="NCX_ion-bd_dom_sf"/>
</dbReference>
<evidence type="ECO:0000259" key="6">
    <source>
        <dbReference type="Pfam" id="PF01699"/>
    </source>
</evidence>
<dbReference type="GO" id="GO:0006874">
    <property type="term" value="P:intracellular calcium ion homeostasis"/>
    <property type="evidence" value="ECO:0007669"/>
    <property type="project" value="TreeGrafter"/>
</dbReference>
<dbReference type="AlphaFoldDB" id="A0A8D6PUJ6"/>
<dbReference type="GO" id="GO:0008273">
    <property type="term" value="F:calcium, potassium:sodium antiporter activity"/>
    <property type="evidence" value="ECO:0007669"/>
    <property type="project" value="TreeGrafter"/>
</dbReference>
<feature type="transmembrane region" description="Helical" evidence="5">
    <location>
        <begin position="6"/>
        <end position="27"/>
    </location>
</feature>
<protein>
    <submittedName>
        <fullName evidence="7">Na+/Ca+ antiporter, CaCA family</fullName>
    </submittedName>
</protein>
<gene>
    <name evidence="7" type="ORF">MLAUSG7_0988</name>
</gene>
<evidence type="ECO:0000256" key="4">
    <source>
        <dbReference type="ARBA" id="ARBA00023136"/>
    </source>
</evidence>
<dbReference type="KEGG" id="mesg:MLAUSG7_0988"/>
<organism evidence="7 8">
    <name type="scientific">Methanocaldococcus lauensis</name>
    <dbReference type="NCBI Taxonomy" id="2546128"/>
    <lineage>
        <taxon>Archaea</taxon>
        <taxon>Methanobacteriati</taxon>
        <taxon>Methanobacteriota</taxon>
        <taxon>Methanomada group</taxon>
        <taxon>Methanococci</taxon>
        <taxon>Methanococcales</taxon>
        <taxon>Methanocaldococcaceae</taxon>
        <taxon>Methanocaldococcus</taxon>
    </lineage>
</organism>
<feature type="domain" description="Sodium/calcium exchanger membrane region" evidence="6">
    <location>
        <begin position="5"/>
        <end position="143"/>
    </location>
</feature>
<feature type="transmembrane region" description="Helical" evidence="5">
    <location>
        <begin position="105"/>
        <end position="120"/>
    </location>
</feature>